<evidence type="ECO:0008006" key="3">
    <source>
        <dbReference type="Google" id="ProtNLM"/>
    </source>
</evidence>
<dbReference type="EMBL" id="LR796294">
    <property type="protein sequence ID" value="CAB4135232.1"/>
    <property type="molecule type" value="Genomic_DNA"/>
</dbReference>
<evidence type="ECO:0000313" key="2">
    <source>
        <dbReference type="EMBL" id="CAB4135232.1"/>
    </source>
</evidence>
<dbReference type="EMBL" id="LR796249">
    <property type="protein sequence ID" value="CAB4131401.1"/>
    <property type="molecule type" value="Genomic_DNA"/>
</dbReference>
<accession>A0A6J5LAQ6</accession>
<reference evidence="1" key="1">
    <citation type="submission" date="2020-04" db="EMBL/GenBank/DDBJ databases">
        <authorList>
            <person name="Chiriac C."/>
            <person name="Salcher M."/>
            <person name="Ghai R."/>
            <person name="Kavagutti S V."/>
        </authorList>
    </citation>
    <scope>NUCLEOTIDE SEQUENCE</scope>
</reference>
<name>A0A6J5LAQ6_9CAUD</name>
<sequence length="83" mass="8724">MSKVSIRHTLQATAGLLMIVLPLALDFAKAWPKLQVVSAAIGFLTTLFANAKVVALASTLLDLVLPEATPSPVAPYHGGKNED</sequence>
<evidence type="ECO:0000313" key="1">
    <source>
        <dbReference type="EMBL" id="CAB4131401.1"/>
    </source>
</evidence>
<organism evidence="1">
    <name type="scientific">uncultured Caudovirales phage</name>
    <dbReference type="NCBI Taxonomy" id="2100421"/>
    <lineage>
        <taxon>Viruses</taxon>
        <taxon>Duplodnaviria</taxon>
        <taxon>Heunggongvirae</taxon>
        <taxon>Uroviricota</taxon>
        <taxon>Caudoviricetes</taxon>
        <taxon>Peduoviridae</taxon>
        <taxon>Maltschvirus</taxon>
        <taxon>Maltschvirus maltsch</taxon>
    </lineage>
</organism>
<proteinExistence type="predicted"/>
<protein>
    <recommendedName>
        <fullName evidence="3">Holin</fullName>
    </recommendedName>
</protein>
<gene>
    <name evidence="1" type="ORF">UFOVP127_82</name>
    <name evidence="2" type="ORF">UFOVP276_188</name>
</gene>